<dbReference type="VEuPathDB" id="FungiDB:PV10_00986"/>
<dbReference type="Proteomes" id="UP000288859">
    <property type="component" value="Unassembled WGS sequence"/>
</dbReference>
<evidence type="ECO:0000313" key="2">
    <source>
        <dbReference type="Proteomes" id="UP000288859"/>
    </source>
</evidence>
<dbReference type="OrthoDB" id="10280475at2759"/>
<protein>
    <submittedName>
        <fullName evidence="1">Uncharacterized protein</fullName>
    </submittedName>
</protein>
<accession>A0A438N8Q0</accession>
<comment type="caution">
    <text evidence="1">The sequence shown here is derived from an EMBL/GenBank/DDBJ whole genome shotgun (WGS) entry which is preliminary data.</text>
</comment>
<proteinExistence type="predicted"/>
<dbReference type="EMBL" id="NAJM01000014">
    <property type="protein sequence ID" value="RVX72150.1"/>
    <property type="molecule type" value="Genomic_DNA"/>
</dbReference>
<name>A0A438N8Q0_EXOME</name>
<organism evidence="1 2">
    <name type="scientific">Exophiala mesophila</name>
    <name type="common">Black yeast-like fungus</name>
    <dbReference type="NCBI Taxonomy" id="212818"/>
    <lineage>
        <taxon>Eukaryota</taxon>
        <taxon>Fungi</taxon>
        <taxon>Dikarya</taxon>
        <taxon>Ascomycota</taxon>
        <taxon>Pezizomycotina</taxon>
        <taxon>Eurotiomycetes</taxon>
        <taxon>Chaetothyriomycetidae</taxon>
        <taxon>Chaetothyriales</taxon>
        <taxon>Herpotrichiellaceae</taxon>
        <taxon>Exophiala</taxon>
    </lineage>
</organism>
<gene>
    <name evidence="1" type="ORF">B0A52_04748</name>
</gene>
<reference evidence="1 2" key="1">
    <citation type="submission" date="2017-03" db="EMBL/GenBank/DDBJ databases">
        <title>Genomes of endolithic fungi from Antarctica.</title>
        <authorList>
            <person name="Coleine C."/>
            <person name="Masonjones S."/>
            <person name="Stajich J.E."/>
        </authorList>
    </citation>
    <scope>NUCLEOTIDE SEQUENCE [LARGE SCALE GENOMIC DNA]</scope>
    <source>
        <strain evidence="1 2">CCFEE 6314</strain>
    </source>
</reference>
<dbReference type="AlphaFoldDB" id="A0A438N8Q0"/>
<sequence length="282" mass="32217">MSNSEAPPSVSEGKRSIVNTTEFSVVYLAGQSRKLFHFLTVKAPIPNVELLRGPALIAVITSKEPGPKFRTDLVSSLLQAARGWFLTVPFRKKMLDDFEEYLALRQEWIAASAEAMAFDVHNQMTRAVYFTKDDETLIKLIKTRLPDVNLNAIIEAFPPLTLDQYLEIMIPMSRHLHAKADALTQKLLDLKTSERLRSTHSAILKCTHAHDDYVKALRNREYNDRLRKHHAREQTALNARRQMGNVGTYDLSPLVVRSVKEFVRQEQEKYLAFDEAGQLKVK</sequence>
<evidence type="ECO:0000313" key="1">
    <source>
        <dbReference type="EMBL" id="RVX72150.1"/>
    </source>
</evidence>